<organism evidence="1 2">
    <name type="scientific">Youngiibacter fragilis 232.1</name>
    <dbReference type="NCBI Taxonomy" id="994573"/>
    <lineage>
        <taxon>Bacteria</taxon>
        <taxon>Bacillati</taxon>
        <taxon>Bacillota</taxon>
        <taxon>Clostridia</taxon>
        <taxon>Eubacteriales</taxon>
        <taxon>Clostridiaceae</taxon>
        <taxon>Youngiibacter</taxon>
    </lineage>
</organism>
<dbReference type="STRING" id="994573.T472_0207200"/>
<comment type="caution">
    <text evidence="1">The sequence shown here is derived from an EMBL/GenBank/DDBJ whole genome shotgun (WGS) entry which is preliminary data.</text>
</comment>
<dbReference type="Proteomes" id="UP000017747">
    <property type="component" value="Unassembled WGS sequence"/>
</dbReference>
<evidence type="ECO:0000313" key="2">
    <source>
        <dbReference type="Proteomes" id="UP000017747"/>
    </source>
</evidence>
<gene>
    <name evidence="1" type="ORF">T472_0207200</name>
</gene>
<dbReference type="OrthoDB" id="5506143at2"/>
<proteinExistence type="predicted"/>
<dbReference type="AlphaFoldDB" id="V7I4X5"/>
<accession>V7I4X5</accession>
<sequence>MNLKKLLSEPVSIKRDELPSLDIPSNIRKKSYLRLLTLLGALSSATITASPQSIRKGPVREEIIRYFALSLEYVLFLGKETDSAMSSCEPRVSEVDITTQLINLFINVNELFMSPTSDSYENLLEDMLMLAGSLGLTQEEIAGELEKIR</sequence>
<keyword evidence="2" id="KW-1185">Reference proteome</keyword>
<evidence type="ECO:0000313" key="1">
    <source>
        <dbReference type="EMBL" id="ETA81290.1"/>
    </source>
</evidence>
<dbReference type="EMBL" id="AXUN02000135">
    <property type="protein sequence ID" value="ETA81290.1"/>
    <property type="molecule type" value="Genomic_DNA"/>
</dbReference>
<protein>
    <submittedName>
        <fullName evidence="1">Uncharacterized protein</fullName>
    </submittedName>
</protein>
<name>V7I4X5_9CLOT</name>
<dbReference type="RefSeq" id="WP_023388675.1">
    <property type="nucleotide sequence ID" value="NZ_AXUN02000135.1"/>
</dbReference>
<reference evidence="1 2" key="1">
    <citation type="journal article" date="2014" name="Genome Announc.">
        <title>Genome Sequence of Youngiibacter fragilis, the Type Strain of the Genus Youngiibacter.</title>
        <authorList>
            <person name="Wawrik C.B."/>
            <person name="Callaghan A.V."/>
            <person name="Stamps B.W."/>
            <person name="Wawrik B."/>
        </authorList>
    </citation>
    <scope>NUCLEOTIDE SEQUENCE [LARGE SCALE GENOMIC DNA]</scope>
    <source>
        <strain evidence="1 2">232.1</strain>
    </source>
</reference>